<dbReference type="Pfam" id="PF00561">
    <property type="entry name" value="Abhydrolase_1"/>
    <property type="match status" value="1"/>
</dbReference>
<dbReference type="Proteomes" id="UP000248975">
    <property type="component" value="Unassembled WGS sequence"/>
</dbReference>
<protein>
    <submittedName>
        <fullName evidence="3">Alpha/beta hydrolase</fullName>
    </submittedName>
</protein>
<keyword evidence="1 3" id="KW-0378">Hydrolase</keyword>
<dbReference type="GO" id="GO:0016787">
    <property type="term" value="F:hydrolase activity"/>
    <property type="evidence" value="ECO:0007669"/>
    <property type="project" value="UniProtKB-KW"/>
</dbReference>
<dbReference type="PRINTS" id="PR00111">
    <property type="entry name" value="ABHYDROLASE"/>
</dbReference>
<dbReference type="PANTHER" id="PTHR46118">
    <property type="entry name" value="PROTEIN ABHD11"/>
    <property type="match status" value="1"/>
</dbReference>
<accession>A0A2W5S4F6</accession>
<proteinExistence type="predicted"/>
<dbReference type="SUPFAM" id="SSF53474">
    <property type="entry name" value="alpha/beta-Hydrolases"/>
    <property type="match status" value="1"/>
</dbReference>
<reference evidence="3 4" key="1">
    <citation type="submission" date="2017-08" db="EMBL/GenBank/DDBJ databases">
        <title>Infants hospitalized years apart are colonized by the same room-sourced microbial strains.</title>
        <authorList>
            <person name="Brooks B."/>
            <person name="Olm M.R."/>
            <person name="Firek B.A."/>
            <person name="Baker R."/>
            <person name="Thomas B.C."/>
            <person name="Morowitz M.J."/>
            <person name="Banfield J.F."/>
        </authorList>
    </citation>
    <scope>NUCLEOTIDE SEQUENCE [LARGE SCALE GENOMIC DNA]</scope>
    <source>
        <strain evidence="3">S2_003_000_R2_11</strain>
    </source>
</reference>
<evidence type="ECO:0000259" key="2">
    <source>
        <dbReference type="Pfam" id="PF00561"/>
    </source>
</evidence>
<comment type="caution">
    <text evidence="3">The sequence shown here is derived from an EMBL/GenBank/DDBJ whole genome shotgun (WGS) entry which is preliminary data.</text>
</comment>
<feature type="domain" description="AB hydrolase-1" evidence="2">
    <location>
        <begin position="16"/>
        <end position="243"/>
    </location>
</feature>
<name>A0A2W5S4F6_CERSP</name>
<evidence type="ECO:0000313" key="3">
    <source>
        <dbReference type="EMBL" id="PZQ95882.1"/>
    </source>
</evidence>
<dbReference type="AlphaFoldDB" id="A0A2W5S4F6"/>
<gene>
    <name evidence="3" type="ORF">DI533_17750</name>
</gene>
<dbReference type="InterPro" id="IPR000073">
    <property type="entry name" value="AB_hydrolase_1"/>
</dbReference>
<dbReference type="InterPro" id="IPR029058">
    <property type="entry name" value="AB_hydrolase_fold"/>
</dbReference>
<dbReference type="Gene3D" id="3.40.50.1820">
    <property type="entry name" value="alpha/beta hydrolase"/>
    <property type="match status" value="1"/>
</dbReference>
<sequence length="256" mass="28289">MLNLIRHPAETPTDKPPLVIVHGLYGSGRNWGVIARRLASEREVIAVDQRNHGSSDWSDTHDYPAMAGDLAEVIAANGGWADVLGHSMGGKAAMVLALTHGEMVRRLVVADVAPVPYSHDQAQYVDAMQAVDLRGLTSRAEADARLAQYVDDPALRAFFLQSLDLKAEPPRWRLNLSVLKAEMPKIIGWPDVQGRFEKSVLFLSGAASHYVLPEYRPAIRALFPHAHFAKLPGAGHWLHAEKPREFEETVRVFLDA</sequence>
<dbReference type="EMBL" id="QFQS01000005">
    <property type="protein sequence ID" value="PZQ95882.1"/>
    <property type="molecule type" value="Genomic_DNA"/>
</dbReference>
<evidence type="ECO:0000313" key="4">
    <source>
        <dbReference type="Proteomes" id="UP000248975"/>
    </source>
</evidence>
<organism evidence="3 4">
    <name type="scientific">Cereibacter sphaeroides</name>
    <name type="common">Rhodobacter sphaeroides</name>
    <dbReference type="NCBI Taxonomy" id="1063"/>
    <lineage>
        <taxon>Bacteria</taxon>
        <taxon>Pseudomonadati</taxon>
        <taxon>Pseudomonadota</taxon>
        <taxon>Alphaproteobacteria</taxon>
        <taxon>Rhodobacterales</taxon>
        <taxon>Paracoccaceae</taxon>
        <taxon>Cereibacter</taxon>
    </lineage>
</organism>
<evidence type="ECO:0000256" key="1">
    <source>
        <dbReference type="ARBA" id="ARBA00022801"/>
    </source>
</evidence>
<dbReference type="PANTHER" id="PTHR46118:SF4">
    <property type="entry name" value="PROTEIN ABHD11"/>
    <property type="match status" value="1"/>
</dbReference>